<evidence type="ECO:0000313" key="4">
    <source>
        <dbReference type="Proteomes" id="UP000799766"/>
    </source>
</evidence>
<feature type="signal peptide" evidence="2">
    <location>
        <begin position="1"/>
        <end position="16"/>
    </location>
</feature>
<feature type="transmembrane region" description="Helical" evidence="1">
    <location>
        <begin position="83"/>
        <end position="110"/>
    </location>
</feature>
<reference evidence="3" key="1">
    <citation type="journal article" date="2020" name="Stud. Mycol.">
        <title>101 Dothideomycetes genomes: a test case for predicting lifestyles and emergence of pathogens.</title>
        <authorList>
            <person name="Haridas S."/>
            <person name="Albert R."/>
            <person name="Binder M."/>
            <person name="Bloem J."/>
            <person name="Labutti K."/>
            <person name="Salamov A."/>
            <person name="Andreopoulos B."/>
            <person name="Baker S."/>
            <person name="Barry K."/>
            <person name="Bills G."/>
            <person name="Bluhm B."/>
            <person name="Cannon C."/>
            <person name="Castanera R."/>
            <person name="Culley D."/>
            <person name="Daum C."/>
            <person name="Ezra D."/>
            <person name="Gonzalez J."/>
            <person name="Henrissat B."/>
            <person name="Kuo A."/>
            <person name="Liang C."/>
            <person name="Lipzen A."/>
            <person name="Lutzoni F."/>
            <person name="Magnuson J."/>
            <person name="Mondo S."/>
            <person name="Nolan M."/>
            <person name="Ohm R."/>
            <person name="Pangilinan J."/>
            <person name="Park H.-J."/>
            <person name="Ramirez L."/>
            <person name="Alfaro M."/>
            <person name="Sun H."/>
            <person name="Tritt A."/>
            <person name="Yoshinaga Y."/>
            <person name="Zwiers L.-H."/>
            <person name="Turgeon B."/>
            <person name="Goodwin S."/>
            <person name="Spatafora J."/>
            <person name="Crous P."/>
            <person name="Grigoriev I."/>
        </authorList>
    </citation>
    <scope>NUCLEOTIDE SEQUENCE</scope>
    <source>
        <strain evidence="3">ATCC 16933</strain>
    </source>
</reference>
<protein>
    <submittedName>
        <fullName evidence="3">Uncharacterized protein</fullName>
    </submittedName>
</protein>
<evidence type="ECO:0000256" key="2">
    <source>
        <dbReference type="SAM" id="SignalP"/>
    </source>
</evidence>
<gene>
    <name evidence="3" type="ORF">BDY21DRAFT_359361</name>
</gene>
<accession>A0A6A6NL79</accession>
<evidence type="ECO:0000256" key="1">
    <source>
        <dbReference type="SAM" id="Phobius"/>
    </source>
</evidence>
<keyword evidence="4" id="KW-1185">Reference proteome</keyword>
<sequence length="157" mass="17566">MRIVLSLLPLRLVVLAERLSAGWRLRRLRGEQRRGKREAKQAAKLRLGLLERRTHAEADLLLLFVLSLFVFFSVLARGGRFGILVTLALAPAFTLALILLFLRLGLLARFGGRLRGRRRRLQVFQGREDGRGVIFGRVGVGRGNGGRRADDLVGLGF</sequence>
<proteinExistence type="predicted"/>
<feature type="transmembrane region" description="Helical" evidence="1">
    <location>
        <begin position="60"/>
        <end position="77"/>
    </location>
</feature>
<dbReference type="AlphaFoldDB" id="A0A6A6NL79"/>
<keyword evidence="1" id="KW-0472">Membrane</keyword>
<keyword evidence="1" id="KW-0812">Transmembrane</keyword>
<dbReference type="EMBL" id="MU001710">
    <property type="protein sequence ID" value="KAF2452399.1"/>
    <property type="molecule type" value="Genomic_DNA"/>
</dbReference>
<name>A0A6A6NL79_9PEZI</name>
<dbReference type="Proteomes" id="UP000799766">
    <property type="component" value="Unassembled WGS sequence"/>
</dbReference>
<evidence type="ECO:0000313" key="3">
    <source>
        <dbReference type="EMBL" id="KAF2452399.1"/>
    </source>
</evidence>
<organism evidence="3 4">
    <name type="scientific">Lineolata rhizophorae</name>
    <dbReference type="NCBI Taxonomy" id="578093"/>
    <lineage>
        <taxon>Eukaryota</taxon>
        <taxon>Fungi</taxon>
        <taxon>Dikarya</taxon>
        <taxon>Ascomycota</taxon>
        <taxon>Pezizomycotina</taxon>
        <taxon>Dothideomycetes</taxon>
        <taxon>Dothideomycetes incertae sedis</taxon>
        <taxon>Lineolatales</taxon>
        <taxon>Lineolataceae</taxon>
        <taxon>Lineolata</taxon>
    </lineage>
</organism>
<keyword evidence="2" id="KW-0732">Signal</keyword>
<keyword evidence="1" id="KW-1133">Transmembrane helix</keyword>
<feature type="chain" id="PRO_5025423086" evidence="2">
    <location>
        <begin position="17"/>
        <end position="157"/>
    </location>
</feature>